<dbReference type="Proteomes" id="UP000501240">
    <property type="component" value="Chromosome"/>
</dbReference>
<dbReference type="AlphaFoldDB" id="A0A7D3ZK54"/>
<name>A0A7D3ZK54_ACTVE</name>
<protein>
    <submittedName>
        <fullName evidence="3">Hemolysin-type calcium-binding protein</fullName>
    </submittedName>
</protein>
<evidence type="ECO:0000256" key="2">
    <source>
        <dbReference type="SAM" id="SignalP"/>
    </source>
</evidence>
<dbReference type="EMBL" id="CP053892">
    <property type="protein sequence ID" value="QKG20282.1"/>
    <property type="molecule type" value="Genomic_DNA"/>
</dbReference>
<dbReference type="SUPFAM" id="SSF51445">
    <property type="entry name" value="(Trans)glycosidases"/>
    <property type="match status" value="1"/>
</dbReference>
<organism evidence="3 4">
    <name type="scientific">Actinomadura verrucosospora</name>
    <dbReference type="NCBI Taxonomy" id="46165"/>
    <lineage>
        <taxon>Bacteria</taxon>
        <taxon>Bacillati</taxon>
        <taxon>Actinomycetota</taxon>
        <taxon>Actinomycetes</taxon>
        <taxon>Streptosporangiales</taxon>
        <taxon>Thermomonosporaceae</taxon>
        <taxon>Actinomadura</taxon>
    </lineage>
</organism>
<feature type="compositionally biased region" description="Low complexity" evidence="1">
    <location>
        <begin position="310"/>
        <end position="322"/>
    </location>
</feature>
<gene>
    <name evidence="3" type="ORF">ACTIVE_1920</name>
</gene>
<feature type="chain" id="PRO_5038929263" evidence="2">
    <location>
        <begin position="25"/>
        <end position="322"/>
    </location>
</feature>
<dbReference type="RefSeq" id="WP_173094722.1">
    <property type="nucleotide sequence ID" value="NZ_CP053892.1"/>
</dbReference>
<accession>A0A7D3ZK54</accession>
<evidence type="ECO:0000256" key="1">
    <source>
        <dbReference type="SAM" id="MobiDB-lite"/>
    </source>
</evidence>
<proteinExistence type="predicted"/>
<keyword evidence="4" id="KW-1185">Reference proteome</keyword>
<sequence>MKTQLLAVAAAAALGGAATGYLLAPSPGDAAARPAAGSLVTGTLHAALNMPAGDRAKAAALGYDLFDVEPDAGDVASLPKGGRALLWAGNTTCGGFQQDSASAFADTVKRFAGNDRVYGWYLSDEPNPDQCPGIVGKLRERADIVHKYAPGQKAFASLTDWPMGPLKPSETHLDLIGLDPYPCRSGHGGCDLSAIDTMVGQATRAGFTRKMIVPVFQTFGQSCSDGEKNWRLPAAGEMTAILGRWDRLVPRPAFDISYSWGRQDAWACPALADADGSGGNPDLQSVMKRHNLRRTGPGVPERDPAPSPGPAATGACPEPAKP</sequence>
<feature type="signal peptide" evidence="2">
    <location>
        <begin position="1"/>
        <end position="24"/>
    </location>
</feature>
<evidence type="ECO:0000313" key="4">
    <source>
        <dbReference type="Proteomes" id="UP000501240"/>
    </source>
</evidence>
<dbReference type="InterPro" id="IPR017853">
    <property type="entry name" value="GH"/>
</dbReference>
<keyword evidence="2" id="KW-0732">Signal</keyword>
<reference evidence="3 4" key="1">
    <citation type="submission" date="2020-05" db="EMBL/GenBank/DDBJ databases">
        <title>Actinomadura verrucosospora NRRL-B18236 (PFL_A860) Genome sequencing and assembly.</title>
        <authorList>
            <person name="Samborskyy M."/>
        </authorList>
    </citation>
    <scope>NUCLEOTIDE SEQUENCE [LARGE SCALE GENOMIC DNA]</scope>
    <source>
        <strain evidence="3 4">NRRL:B18236</strain>
    </source>
</reference>
<evidence type="ECO:0000313" key="3">
    <source>
        <dbReference type="EMBL" id="QKG20282.1"/>
    </source>
</evidence>
<feature type="region of interest" description="Disordered" evidence="1">
    <location>
        <begin position="277"/>
        <end position="322"/>
    </location>
</feature>